<reference evidence="3" key="1">
    <citation type="journal article" date="2019" name="Int. J. Syst. Evol. Microbiol.">
        <title>The Global Catalogue of Microorganisms (GCM) 10K type strain sequencing project: providing services to taxonomists for standard genome sequencing and annotation.</title>
        <authorList>
            <consortium name="The Broad Institute Genomics Platform"/>
            <consortium name="The Broad Institute Genome Sequencing Center for Infectious Disease"/>
            <person name="Wu L."/>
            <person name="Ma J."/>
        </authorList>
    </citation>
    <scope>NUCLEOTIDE SEQUENCE [LARGE SCALE GENOMIC DNA]</scope>
    <source>
        <strain evidence="3">LMG 24813</strain>
    </source>
</reference>
<comment type="caution">
    <text evidence="2">The sequence shown here is derived from an EMBL/GenBank/DDBJ whole genome shotgun (WGS) entry which is preliminary data.</text>
</comment>
<organism evidence="2 3">
    <name type="scientific">Candidimonas humi</name>
    <dbReference type="NCBI Taxonomy" id="683355"/>
    <lineage>
        <taxon>Bacteria</taxon>
        <taxon>Pseudomonadati</taxon>
        <taxon>Pseudomonadota</taxon>
        <taxon>Betaproteobacteria</taxon>
        <taxon>Burkholderiales</taxon>
        <taxon>Alcaligenaceae</taxon>
        <taxon>Candidimonas</taxon>
    </lineage>
</organism>
<dbReference type="RefSeq" id="WP_217964614.1">
    <property type="nucleotide sequence ID" value="NZ_JAHTBN010000004.1"/>
</dbReference>
<evidence type="ECO:0000313" key="3">
    <source>
        <dbReference type="Proteomes" id="UP001595848"/>
    </source>
</evidence>
<accession>A0ABV8P3B3</accession>
<sequence>MEWNIMPAGCHVSLDVHASTDFAGRTPFGQSGSYKKIVGRACFAIDPHDPGYASLTDLHLLAPGKDGLIRFAGDFTILCPMTAARGNHRLLFEWCNRGNKLALGWFNDALLSNEPATPADAGNGFLFRRGYALAWLAWQGDLLPGDGRMLLDVPSVHASPAVTGLVRREFIVEEPGITMLPLGGSACTMAARPAGRDPSRASLVRRRYPGDPPQRIDSSCWALVDDEYLSLDGGFEPGWIYELVYDARDPRVLGLGFAAVREFIAFLRREPNPDKNPLAGSLARVYGWGHSQSARALREFIYRGYNDDGTGKRLYDGVLVHGSGAGRITLAERFANGSAMGGQQYEEHFNSADRFPFSYAPCTDHNTGKSDAILRHAETDPLVMHVQTASEYWQRHASLVHTDTRGKDLDQPAGVRIYHVCSSQHAAPVAAAPVPQGICQLPVNALPSTYFLRPMLDALDAWAGMGTLPPPSLYPKRSDGTLVEYEAWRRQYPDIGAHALPTAPNRLALLDFGPNEQQGILSIQPPRIIAADAYAVLVPAVDDNGNETGGIRAPALQVPRATYTGWNLRGAGQGEGAMYLFAGSMIPFQKAAGEASSQGSRKSPPALRSDESALHAALTCAAEHLCQQGFLLEEDVELASRSDGLAPETVSMPGARNAPV</sequence>
<evidence type="ECO:0000313" key="2">
    <source>
        <dbReference type="EMBL" id="MFC4202618.1"/>
    </source>
</evidence>
<dbReference type="Pfam" id="PF20091">
    <property type="entry name" value="Abhydrolase_10"/>
    <property type="match status" value="1"/>
</dbReference>
<keyword evidence="3" id="KW-1185">Reference proteome</keyword>
<evidence type="ECO:0000259" key="1">
    <source>
        <dbReference type="Pfam" id="PF20091"/>
    </source>
</evidence>
<name>A0ABV8P3B3_9BURK</name>
<dbReference type="Proteomes" id="UP001595848">
    <property type="component" value="Unassembled WGS sequence"/>
</dbReference>
<dbReference type="GO" id="GO:0016787">
    <property type="term" value="F:hydrolase activity"/>
    <property type="evidence" value="ECO:0007669"/>
    <property type="project" value="UniProtKB-KW"/>
</dbReference>
<feature type="domain" description="Alpha/beta hydrolase" evidence="1">
    <location>
        <begin position="253"/>
        <end position="637"/>
    </location>
</feature>
<dbReference type="EMBL" id="JBHSBV010000006">
    <property type="protein sequence ID" value="MFC4202618.1"/>
    <property type="molecule type" value="Genomic_DNA"/>
</dbReference>
<protein>
    <submittedName>
        <fullName evidence="2">Alpha/beta hydrolase domain-containing protein</fullName>
    </submittedName>
</protein>
<dbReference type="InterPro" id="IPR045394">
    <property type="entry name" value="Abhydrolase_dom"/>
</dbReference>
<proteinExistence type="predicted"/>
<keyword evidence="2" id="KW-0378">Hydrolase</keyword>
<gene>
    <name evidence="2" type="ORF">ACFOY1_16825</name>
</gene>